<reference evidence="4" key="2">
    <citation type="submission" date="2018-02" db="UniProtKB">
        <authorList>
            <consortium name="EnsemblPlants"/>
        </authorList>
    </citation>
    <scope>IDENTIFICATION</scope>
    <source>
        <strain evidence="4">Williams 82</strain>
    </source>
</reference>
<dbReference type="Proteomes" id="UP000008827">
    <property type="component" value="Chromosome 9"/>
</dbReference>
<evidence type="ECO:0000313" key="5">
    <source>
        <dbReference type="Proteomes" id="UP000008827"/>
    </source>
</evidence>
<dbReference type="EMBL" id="CM000842">
    <property type="protein sequence ID" value="KRH38680.1"/>
    <property type="molecule type" value="Genomic_DNA"/>
</dbReference>
<dbReference type="SMR" id="A0A0R0IFN5"/>
<accession>A0A0R0IFN5</accession>
<dbReference type="Pfam" id="PF24925">
    <property type="entry name" value="DUF7746"/>
    <property type="match status" value="1"/>
</dbReference>
<feature type="compositionally biased region" description="Acidic residues" evidence="1">
    <location>
        <begin position="1038"/>
        <end position="1054"/>
    </location>
</feature>
<reference evidence="3" key="3">
    <citation type="submission" date="2018-07" db="EMBL/GenBank/DDBJ databases">
        <title>WGS assembly of Glycine max.</title>
        <authorList>
            <person name="Schmutz J."/>
            <person name="Cannon S."/>
            <person name="Schlueter J."/>
            <person name="Ma J."/>
            <person name="Mitros T."/>
            <person name="Nelson W."/>
            <person name="Hyten D."/>
            <person name="Song Q."/>
            <person name="Thelen J."/>
            <person name="Cheng J."/>
            <person name="Xu D."/>
            <person name="Hellsten U."/>
            <person name="May G."/>
            <person name="Yu Y."/>
            <person name="Sakurai T."/>
            <person name="Umezawa T."/>
            <person name="Bhattacharyya M."/>
            <person name="Sandhu D."/>
            <person name="Valliyodan B."/>
            <person name="Lindquist E."/>
            <person name="Peto M."/>
            <person name="Grant D."/>
            <person name="Shu S."/>
            <person name="Goodstein D."/>
            <person name="Barry K."/>
            <person name="Futrell-Griggs M."/>
            <person name="Abernathy B."/>
            <person name="Du J."/>
            <person name="Tian Z."/>
            <person name="Zhu L."/>
            <person name="Gill N."/>
            <person name="Joshi T."/>
            <person name="Libault M."/>
            <person name="Sethuraman A."/>
            <person name="Zhang X."/>
            <person name="Shinozaki K."/>
            <person name="Nguyen H."/>
            <person name="Wing R."/>
            <person name="Cregan P."/>
            <person name="Specht J."/>
            <person name="Grimwood J."/>
            <person name="Rokhsar D."/>
            <person name="Stacey G."/>
            <person name="Shoemaker R."/>
            <person name="Jackson S."/>
        </authorList>
    </citation>
    <scope>NUCLEOTIDE SEQUENCE</scope>
    <source>
        <tissue evidence="3">Callus</tissue>
    </source>
</reference>
<dbReference type="InParanoid" id="A0A0R0IFN5"/>
<protein>
    <recommendedName>
        <fullName evidence="2">DUF7746 domain-containing protein</fullName>
    </recommendedName>
</protein>
<dbReference type="OMA" id="PACHISK"/>
<evidence type="ECO:0000313" key="3">
    <source>
        <dbReference type="EMBL" id="KRH38680.1"/>
    </source>
</evidence>
<name>A0A0R0IFN5_SOYBN</name>
<evidence type="ECO:0000313" key="4">
    <source>
        <dbReference type="EnsemblPlants" id="KRH38680"/>
    </source>
</evidence>
<evidence type="ECO:0000256" key="1">
    <source>
        <dbReference type="SAM" id="MobiDB-lite"/>
    </source>
</evidence>
<evidence type="ECO:0000259" key="2">
    <source>
        <dbReference type="Pfam" id="PF24925"/>
    </source>
</evidence>
<gene>
    <name evidence="3" type="ORF">GLYMA_09G151100</name>
</gene>
<feature type="region of interest" description="Disordered" evidence="1">
    <location>
        <begin position="517"/>
        <end position="537"/>
    </location>
</feature>
<sequence>MAIPFKTKDVNEEVTSKDIKSLMEQENYTNKYLQALRETIKTKVVPKQKSIEEASPSVPIEKPLFKPFKVSEKAKRKIRELRKTKSLTEGVGDNHSELLNKIGSLLKVIPDTPQASENTSKIVTRSTSKLINVINEDSDQNSDNTTEIGSVANNIYEWNIDAQTEYNIMNTLQHMTMVATAYQTSHECSEETIIDILVAGFSGQLKGCAVKTDLNGKVITNDDDKEIPDAVNTLIFTIAQHFIGDPSLWKDRSTKILSNLKCRTLADIRLYRDIFLTRVYTREDSQQPFWKEKFLAGLPRSLGDKVRDKIRSQSANGDIPYENISYGQLISYVQKVALKICQDDKIQRQLAKEKAQTKRDLGSFCEQFGLPACHISKYCRLKKKLRNLNLEPAIEEQINNLLIETSEEETETSSSALSNENLNLIQQDDQLSSTDDDGQINTLTREQDLLFEAINSIPDPQEKKVFLEKLKKTLERLENSSTKPTTIQDLQTEINNLKREVKELRQQQEIHQIILSQLEEDSDSESANNGEENQPENLEDDMFMGLINKIKIQKFYINIKIIINDFVLETIALFDTGADSNCILEGFIPTKFFEKTSEKLSTANGSKLKINFKLSNAIIENQGLRINTNFLLVLAIVLCISKFQSDLLNQKFLIRVDCKSAKDILQKDVKNLASKQIFARWQAILSVFDFDIEYIKGTSNSLPDYLTREFLQKSGKLPLAKAQTPPTKQTNNYIYKNKLLTVLQMEPEFWDKNPFKATAKAFPPGFHYKPTTILKTRTFYELILVDSNSVSIKHFKDPKDQTLNTHSTIQILKVLQPRHFGSDLNKGKRFSVPFDPVGYTYWDYVDAWTKVFWHQNTRFKHSWLIYFKTNTIYNFPNWFLQWWDFFGPIPEIFPETVQQGFSQFKKQYNSQESRIPADLKYFSSFALSWIFSWQYRYSKTEKTNQYPSLQRHAFVKWWTQFDSSKADAEQVKLWFQSHPEFLKAADPETSVFLNQKSHLAAFLAGSTSKEVLAKNLKEVLQMLQQEEEASSSKKEETSSAEEDEEDPFYQNEDDCFGICLD</sequence>
<proteinExistence type="predicted"/>
<dbReference type="PANTHER" id="PTHR46249:SF31">
    <property type="entry name" value="AMINOTRANSFERASE-LIKE PLANT MOBILE DOMAIN-CONTAINING PROTEIN"/>
    <property type="match status" value="1"/>
</dbReference>
<feature type="domain" description="DUF7746" evidence="2">
    <location>
        <begin position="153"/>
        <end position="231"/>
    </location>
</feature>
<feature type="region of interest" description="Disordered" evidence="1">
    <location>
        <begin position="1024"/>
        <end position="1054"/>
    </location>
</feature>
<dbReference type="InterPro" id="IPR056648">
    <property type="entry name" value="DUF7746"/>
</dbReference>
<dbReference type="AlphaFoldDB" id="A0A0R0IFN5"/>
<dbReference type="OrthoDB" id="1734887at2759"/>
<reference evidence="3 4" key="1">
    <citation type="journal article" date="2010" name="Nature">
        <title>Genome sequence of the palaeopolyploid soybean.</title>
        <authorList>
            <person name="Schmutz J."/>
            <person name="Cannon S.B."/>
            <person name="Schlueter J."/>
            <person name="Ma J."/>
            <person name="Mitros T."/>
            <person name="Nelson W."/>
            <person name="Hyten D.L."/>
            <person name="Song Q."/>
            <person name="Thelen J.J."/>
            <person name="Cheng J."/>
            <person name="Xu D."/>
            <person name="Hellsten U."/>
            <person name="May G.D."/>
            <person name="Yu Y."/>
            <person name="Sakurai T."/>
            <person name="Umezawa T."/>
            <person name="Bhattacharyya M.K."/>
            <person name="Sandhu D."/>
            <person name="Valliyodan B."/>
            <person name="Lindquist E."/>
            <person name="Peto M."/>
            <person name="Grant D."/>
            <person name="Shu S."/>
            <person name="Goodstein D."/>
            <person name="Barry K."/>
            <person name="Futrell-Griggs M."/>
            <person name="Abernathy B."/>
            <person name="Du J."/>
            <person name="Tian Z."/>
            <person name="Zhu L."/>
            <person name="Gill N."/>
            <person name="Joshi T."/>
            <person name="Libault M."/>
            <person name="Sethuraman A."/>
            <person name="Zhang X.-C."/>
            <person name="Shinozaki K."/>
            <person name="Nguyen H.T."/>
            <person name="Wing R.A."/>
            <person name="Cregan P."/>
            <person name="Specht J."/>
            <person name="Grimwood J."/>
            <person name="Rokhsar D."/>
            <person name="Stacey G."/>
            <person name="Shoemaker R.C."/>
            <person name="Jackson S.A."/>
        </authorList>
    </citation>
    <scope>NUCLEOTIDE SEQUENCE [LARGE SCALE GENOMIC DNA]</scope>
    <source>
        <strain evidence="4">cv. Williams 82</strain>
        <tissue evidence="3">Callus</tissue>
    </source>
</reference>
<keyword evidence="5" id="KW-1185">Reference proteome</keyword>
<dbReference type="Gramene" id="KRH38680">
    <property type="protein sequence ID" value="KRH38680"/>
    <property type="gene ID" value="GLYMA_09G151100"/>
</dbReference>
<dbReference type="PANTHER" id="PTHR46249">
    <property type="entry name" value="CCHC-TYPE DOMAIN-CONTAINING PROTEIN-RELATED"/>
    <property type="match status" value="1"/>
</dbReference>
<dbReference type="Pfam" id="PF22909">
    <property type="entry name" value="Caulimovir_coat_dom"/>
    <property type="match status" value="1"/>
</dbReference>
<organism evidence="3">
    <name type="scientific">Glycine max</name>
    <name type="common">Soybean</name>
    <name type="synonym">Glycine hispida</name>
    <dbReference type="NCBI Taxonomy" id="3847"/>
    <lineage>
        <taxon>Eukaryota</taxon>
        <taxon>Viridiplantae</taxon>
        <taxon>Streptophyta</taxon>
        <taxon>Embryophyta</taxon>
        <taxon>Tracheophyta</taxon>
        <taxon>Spermatophyta</taxon>
        <taxon>Magnoliopsida</taxon>
        <taxon>eudicotyledons</taxon>
        <taxon>Gunneridae</taxon>
        <taxon>Pentapetalae</taxon>
        <taxon>rosids</taxon>
        <taxon>fabids</taxon>
        <taxon>Fabales</taxon>
        <taxon>Fabaceae</taxon>
        <taxon>Papilionoideae</taxon>
        <taxon>50 kb inversion clade</taxon>
        <taxon>NPAAA clade</taxon>
        <taxon>indigoferoid/millettioid clade</taxon>
        <taxon>Phaseoleae</taxon>
        <taxon>Glycine</taxon>
        <taxon>Glycine subgen. Soja</taxon>
    </lineage>
</organism>
<dbReference type="EnsemblPlants" id="KRH38680">
    <property type="protein sequence ID" value="KRH38680"/>
    <property type="gene ID" value="GLYMA_09G151100"/>
</dbReference>
<dbReference type="CDD" id="cd00303">
    <property type="entry name" value="retropepsin_like"/>
    <property type="match status" value="1"/>
</dbReference>